<proteinExistence type="predicted"/>
<organism evidence="2 3">
    <name type="scientific">Peribacillus butanolivorans</name>
    <dbReference type="NCBI Taxonomy" id="421767"/>
    <lineage>
        <taxon>Bacteria</taxon>
        <taxon>Bacillati</taxon>
        <taxon>Bacillota</taxon>
        <taxon>Bacilli</taxon>
        <taxon>Bacillales</taxon>
        <taxon>Bacillaceae</taxon>
        <taxon>Peribacillus</taxon>
    </lineage>
</organism>
<dbReference type="RefSeq" id="WP_098178215.1">
    <property type="nucleotide sequence ID" value="NZ_NUEQ01000147.1"/>
</dbReference>
<evidence type="ECO:0000256" key="1">
    <source>
        <dbReference type="SAM" id="Phobius"/>
    </source>
</evidence>
<reference evidence="2 3" key="1">
    <citation type="submission" date="2017-09" db="EMBL/GenBank/DDBJ databases">
        <title>Large-scale bioinformatics analysis of Bacillus genomes uncovers conserved roles of natural products in bacterial physiology.</title>
        <authorList>
            <consortium name="Agbiome Team Llc"/>
            <person name="Bleich R.M."/>
            <person name="Kirk G.J."/>
            <person name="Santa Maria K.C."/>
            <person name="Allen S.E."/>
            <person name="Farag S."/>
            <person name="Shank E.A."/>
            <person name="Bowers A."/>
        </authorList>
    </citation>
    <scope>NUCLEOTIDE SEQUENCE [LARGE SCALE GENOMIC DNA]</scope>
    <source>
        <strain evidence="2 3">AFS003229</strain>
    </source>
</reference>
<dbReference type="AlphaFoldDB" id="A0AAX0RU66"/>
<dbReference type="Proteomes" id="UP000220106">
    <property type="component" value="Unassembled WGS sequence"/>
</dbReference>
<comment type="caution">
    <text evidence="2">The sequence shown here is derived from an EMBL/GenBank/DDBJ whole genome shotgun (WGS) entry which is preliminary data.</text>
</comment>
<feature type="transmembrane region" description="Helical" evidence="1">
    <location>
        <begin position="33"/>
        <end position="57"/>
    </location>
</feature>
<evidence type="ECO:0000313" key="2">
    <source>
        <dbReference type="EMBL" id="PEJ23510.1"/>
    </source>
</evidence>
<accession>A0AAX0RU66</accession>
<evidence type="ECO:0000313" key="3">
    <source>
        <dbReference type="Proteomes" id="UP000220106"/>
    </source>
</evidence>
<name>A0AAX0RU66_9BACI</name>
<dbReference type="EMBL" id="NUEQ01000147">
    <property type="protein sequence ID" value="PEJ23510.1"/>
    <property type="molecule type" value="Genomic_DNA"/>
</dbReference>
<feature type="transmembrane region" description="Helical" evidence="1">
    <location>
        <begin position="7"/>
        <end position="27"/>
    </location>
</feature>
<keyword evidence="1" id="KW-0472">Membrane</keyword>
<evidence type="ECO:0008006" key="4">
    <source>
        <dbReference type="Google" id="ProtNLM"/>
    </source>
</evidence>
<keyword evidence="1" id="KW-0812">Transmembrane</keyword>
<keyword evidence="1" id="KW-1133">Transmembrane helix</keyword>
<protein>
    <recommendedName>
        <fullName evidence="4">PH domain-containing protein</fullName>
    </recommendedName>
</protein>
<sequence>MKIYRIALFPIVSFMLAGVILLLLLFVDIKGFLQHHFVFISLILLSFVFSGYSFYLLNKRKQGKAFFWDEQGVVIDLNGNKVYWNEIEDIKFLKSSVTNMRSTVIYPHYTNQEKIKIRRNKSMSTPAHSIEWF</sequence>
<gene>
    <name evidence="2" type="ORF">CN689_27990</name>
</gene>